<dbReference type="OrthoDB" id="412781at2759"/>
<dbReference type="InterPro" id="IPR012337">
    <property type="entry name" value="RNaseH-like_sf"/>
</dbReference>
<keyword evidence="1" id="KW-0479">Metal-binding</keyword>
<gene>
    <name evidence="7" type="primary">rrp5</name>
    <name evidence="7" type="ORF">AK812_SmicGene40312</name>
</gene>
<feature type="region of interest" description="Disordered" evidence="3">
    <location>
        <begin position="2710"/>
        <end position="2737"/>
    </location>
</feature>
<feature type="compositionally biased region" description="Basic and acidic residues" evidence="3">
    <location>
        <begin position="1270"/>
        <end position="1295"/>
    </location>
</feature>
<evidence type="ECO:0000259" key="6">
    <source>
        <dbReference type="PROSITE" id="PS50158"/>
    </source>
</evidence>
<dbReference type="FunFam" id="2.40.50.140:FF:000103">
    <property type="entry name" value="protein RRP5 homolog"/>
    <property type="match status" value="1"/>
</dbReference>
<feature type="domain" description="CCHC-type" evidence="6">
    <location>
        <begin position="2698"/>
        <end position="2713"/>
    </location>
</feature>
<feature type="domain" description="S1 motif" evidence="5">
    <location>
        <begin position="1585"/>
        <end position="1657"/>
    </location>
</feature>
<feature type="compositionally biased region" description="Basic residues" evidence="3">
    <location>
        <begin position="1881"/>
        <end position="1890"/>
    </location>
</feature>
<dbReference type="SUPFAM" id="SSF48452">
    <property type="entry name" value="TPR-like"/>
    <property type="match status" value="1"/>
</dbReference>
<feature type="compositionally biased region" description="Basic and acidic residues" evidence="3">
    <location>
        <begin position="1891"/>
        <end position="1911"/>
    </location>
</feature>
<proteinExistence type="predicted"/>
<feature type="domain" description="S1 motif" evidence="5">
    <location>
        <begin position="1485"/>
        <end position="1560"/>
    </location>
</feature>
<feature type="region of interest" description="Disordered" evidence="3">
    <location>
        <begin position="1863"/>
        <end position="1911"/>
    </location>
</feature>
<keyword evidence="8" id="KW-1185">Reference proteome</keyword>
<evidence type="ECO:0000313" key="7">
    <source>
        <dbReference type="EMBL" id="OLP79411.1"/>
    </source>
</evidence>
<feature type="domain" description="S1 motif" evidence="5">
    <location>
        <begin position="1410"/>
        <end position="1481"/>
    </location>
</feature>
<dbReference type="SUPFAM" id="SSF53098">
    <property type="entry name" value="Ribonuclease H-like"/>
    <property type="match status" value="1"/>
</dbReference>
<dbReference type="PANTHER" id="PTHR23270">
    <property type="entry name" value="PROGRAMMED CELL DEATH PROTEIN 11 PRE-RRNA PROCESSING PROTEIN RRP5"/>
    <property type="match status" value="1"/>
</dbReference>
<feature type="compositionally biased region" description="Polar residues" evidence="3">
    <location>
        <begin position="2767"/>
        <end position="2795"/>
    </location>
</feature>
<dbReference type="GO" id="GO:0006364">
    <property type="term" value="P:rRNA processing"/>
    <property type="evidence" value="ECO:0007669"/>
    <property type="project" value="InterPro"/>
</dbReference>
<feature type="compositionally biased region" description="Polar residues" evidence="3">
    <location>
        <begin position="1809"/>
        <end position="1818"/>
    </location>
</feature>
<name>A0A1Q9C936_SYMMI</name>
<feature type="region of interest" description="Disordered" evidence="3">
    <location>
        <begin position="3673"/>
        <end position="3717"/>
    </location>
</feature>
<feature type="compositionally biased region" description="Polar residues" evidence="3">
    <location>
        <begin position="2275"/>
        <end position="2284"/>
    </location>
</feature>
<dbReference type="EMBL" id="LSRX01001488">
    <property type="protein sequence ID" value="OLP79411.1"/>
    <property type="molecule type" value="Genomic_DNA"/>
</dbReference>
<keyword evidence="2" id="KW-0175">Coiled coil</keyword>
<protein>
    <submittedName>
        <fullName evidence="7">rRNA biogenesis protein rrp5</fullName>
    </submittedName>
</protein>
<feature type="compositionally biased region" description="Gly residues" evidence="3">
    <location>
        <begin position="2649"/>
        <end position="2659"/>
    </location>
</feature>
<dbReference type="InterPro" id="IPR001878">
    <property type="entry name" value="Znf_CCHC"/>
</dbReference>
<feature type="region of interest" description="Disordered" evidence="3">
    <location>
        <begin position="2764"/>
        <end position="2835"/>
    </location>
</feature>
<dbReference type="InterPro" id="IPR045209">
    <property type="entry name" value="Rrp5"/>
</dbReference>
<dbReference type="GO" id="GO:0032040">
    <property type="term" value="C:small-subunit processome"/>
    <property type="evidence" value="ECO:0007669"/>
    <property type="project" value="TreeGrafter"/>
</dbReference>
<feature type="compositionally biased region" description="Basic and acidic residues" evidence="3">
    <location>
        <begin position="1200"/>
        <end position="1217"/>
    </location>
</feature>
<evidence type="ECO:0000313" key="8">
    <source>
        <dbReference type="Proteomes" id="UP000186817"/>
    </source>
</evidence>
<evidence type="ECO:0000259" key="4">
    <source>
        <dbReference type="PROSITE" id="PS50103"/>
    </source>
</evidence>
<dbReference type="InterPro" id="IPR057302">
    <property type="entry name" value="Rrp5_S1"/>
</dbReference>
<feature type="region of interest" description="Disordered" evidence="3">
    <location>
        <begin position="1764"/>
        <end position="1849"/>
    </location>
</feature>
<accession>A0A1Q9C936</accession>
<feature type="coiled-coil region" evidence="2">
    <location>
        <begin position="2410"/>
        <end position="2437"/>
    </location>
</feature>
<dbReference type="SMART" id="SM00343">
    <property type="entry name" value="ZnF_C2HC"/>
    <property type="match status" value="1"/>
</dbReference>
<dbReference type="Gene3D" id="3.30.420.10">
    <property type="entry name" value="Ribonuclease H-like superfamily/Ribonuclease H"/>
    <property type="match status" value="1"/>
</dbReference>
<dbReference type="SUPFAM" id="SSF50249">
    <property type="entry name" value="Nucleic acid-binding proteins"/>
    <property type="match status" value="4"/>
</dbReference>
<feature type="domain" description="S1 motif" evidence="5">
    <location>
        <begin position="1671"/>
        <end position="1739"/>
    </location>
</feature>
<dbReference type="GO" id="GO:0003723">
    <property type="term" value="F:RNA binding"/>
    <property type="evidence" value="ECO:0007669"/>
    <property type="project" value="TreeGrafter"/>
</dbReference>
<keyword evidence="1" id="KW-0862">Zinc</keyword>
<feature type="region of interest" description="Disordered" evidence="3">
    <location>
        <begin position="1178"/>
        <end position="1217"/>
    </location>
</feature>
<dbReference type="PROSITE" id="PS50103">
    <property type="entry name" value="ZF_C3H1"/>
    <property type="match status" value="1"/>
</dbReference>
<dbReference type="Pfam" id="PF00575">
    <property type="entry name" value="S1"/>
    <property type="match status" value="2"/>
</dbReference>
<evidence type="ECO:0000259" key="5">
    <source>
        <dbReference type="PROSITE" id="PS50126"/>
    </source>
</evidence>
<feature type="region of interest" description="Disordered" evidence="3">
    <location>
        <begin position="1257"/>
        <end position="1299"/>
    </location>
</feature>
<feature type="region of interest" description="Disordered" evidence="3">
    <location>
        <begin position="2275"/>
        <end position="2303"/>
    </location>
</feature>
<feature type="compositionally biased region" description="Polar residues" evidence="3">
    <location>
        <begin position="2724"/>
        <end position="2737"/>
    </location>
</feature>
<feature type="region of interest" description="Disordered" evidence="3">
    <location>
        <begin position="2639"/>
        <end position="2659"/>
    </location>
</feature>
<dbReference type="InterPro" id="IPR012340">
    <property type="entry name" value="NA-bd_OB-fold"/>
</dbReference>
<organism evidence="7 8">
    <name type="scientific">Symbiodinium microadriaticum</name>
    <name type="common">Dinoflagellate</name>
    <name type="synonym">Zooxanthella microadriatica</name>
    <dbReference type="NCBI Taxonomy" id="2951"/>
    <lineage>
        <taxon>Eukaryota</taxon>
        <taxon>Sar</taxon>
        <taxon>Alveolata</taxon>
        <taxon>Dinophyceae</taxon>
        <taxon>Suessiales</taxon>
        <taxon>Symbiodiniaceae</taxon>
        <taxon>Symbiodinium</taxon>
    </lineage>
</organism>
<evidence type="ECO:0000256" key="3">
    <source>
        <dbReference type="SAM" id="MobiDB-lite"/>
    </source>
</evidence>
<dbReference type="PROSITE" id="PS50126">
    <property type="entry name" value="S1"/>
    <property type="match status" value="6"/>
</dbReference>
<evidence type="ECO:0000256" key="2">
    <source>
        <dbReference type="SAM" id="Coils"/>
    </source>
</evidence>
<dbReference type="PANTHER" id="PTHR23270:SF10">
    <property type="entry name" value="PROTEIN RRP5 HOMOLOG"/>
    <property type="match status" value="1"/>
</dbReference>
<dbReference type="Gene3D" id="1.25.40.10">
    <property type="entry name" value="Tetratricopeptide repeat domain"/>
    <property type="match status" value="1"/>
</dbReference>
<feature type="compositionally biased region" description="Basic and acidic residues" evidence="3">
    <location>
        <begin position="3393"/>
        <end position="3404"/>
    </location>
</feature>
<dbReference type="SMART" id="SM00316">
    <property type="entry name" value="S1"/>
    <property type="match status" value="8"/>
</dbReference>
<feature type="compositionally biased region" description="Low complexity" evidence="3">
    <location>
        <begin position="2804"/>
        <end position="2818"/>
    </location>
</feature>
<sequence length="3876" mass="427361">MWVQEQGSDPSRAAAFLDCADSDDFWPMFRDVFKTFGPLSPDTGTMAYMKWKQWELFIDGLDAAKDAGALDGIVVPLAGEWRPDGSSYFTRIQEKRDWVLAMQKSQWQGLFGSPPKWSAGNLVGFMRCPAGFVLIQYVVFLVHKLRSELSVEAAQTNLESMLYAFVNIFDAHFDHLESSNWNYSSFDLAVNLNIEDERYFPRYADFVAAQDNPPVYQPRWQDEWPEHVSWIHRGAPQELEKLRIALVGEHGPSNLEHLEALSAALEESTLQVEAAHFFTYLWQLADLSDGSSLRSSLRITWEAFWGEPLTESAGRDKKSQPLWTIEQAVWALREYARREPFLRRAEAIVCSEPLWLCVLLHHILSKSIFTRASAAGRVMCLLVDFEQVFGIDQVENFWEILRQVSPTFYGRPVITATSRITAEMLDWQAGIRVPYVPFLSLHVKARYAPVHDELLFLFFRSLLPAGATFHRVLRLIEAERQAAGKTPRPRIVAMTKAMSYDEMAAFRAVVMLPHIPNALRLSDCYAMGLPLFIPGEPLIHKFIWPDDPLPLLSKARMPEAAADLRFPRSPLEFQSEGRRFYKFREERHYWLQYTEWWLRPHLLHFSSARDLLDKLAGFAQGHAVSTAMLNHQAKMRSDVLDPQQKVLRLLALWAVSCMGRLGWVGAERLTKRRRSSEELRKSQRLERSAGRVSRLRTADLVEGSLIIGAVRDITEEALLTLARSRYVQRVEASDGSPEVSRKSLAELYRPGMLVVAVVLTVGEMRGQKLRIEASLRPALVNAGLTAEHLRRNMWLPAAVAGDEEHVLKLDFGVGDLTGLLKKREFAGEKMPHLGSILLVGVAAVTSSGTVRCMLACKEPLSDDPIDAALLKAGSLVTARVRQIQFGDSGGDGGLTVTFCGMLSATIHRHHASHASMQDGWKKNQRLVARILSVIPGETPTIHLTLLPHLLDWEHETLSQQAAIGEFLTGEVQDFQPKYGLRVSCEGKAGELFGFCSAARLGDATEDVKASSVAVGHKSTYRVLSYNFLDGVVTLTRRPSDLGKDVIVSVSELAPGQLLSGIVTRVADHGIHVKVSDYVSGHVHLRQLTDVPLAAVPKRLQVGSKVKCRVLHVHATRRQLTLTAKKSLVKSDFQLTQNSMARPHMLLTGYISSIHDYGAIVSFYGGAFGFSATQGEGAKAPGQAIGAGRSENESETEIEKEEEKGTARPSSLDRDAEGVDVKRDRVGLSLNLEDGVAASELLQDGLTFGEFLKRQAAEKRSKRAAASDGTALKDGKPRKERKEAKLPQIKDPEKELQAGSPLKMRIRATHGLQVFCTAPVGLRGHVHATQLVDLDDVGSGGTLPLQDIPEKGILRTRLLRIHKRSRSSKEKGKSRKGLYHLVLTCRPSLMAPKDATDYEAAIVRRQSLAPGSLVAAAILTVQKNALMVEVADGLKGRIGLLDTSADPSVLRYPAQHFTPGQVFQSRVLQTNSSHKTLDLSLLPLKQSPVLGRLQKVHDPISKGVAADLELPNRCWGTVHITEVFDVWTQHPAKRLSLGSFYEVAILCSDFAPGQRLDVSLRPSLVQGHKEAAEEKRPASVSELAVGQRVSGYVVSSGPRGVFVALSRLLTGRIKLRALSDVPVMKEAISKMYPAGMLMRDMAVAEIDQNNEKVELSLLSTESGLTVGQLTTGDIVSGRVKAVEAYGLFIRLDNSSIDAFVHKSEISDSASIGVESYPVGTKISQAKILKIDGRRVGLTLKASSFTAQELEGDDSVDEFEELLASASAVSPKQPPKSKRKDLLVEEAQEEAPPRQKKQRVAKAETEKQAESAATHQPAQMQQASAAETEKQAEAEEPDLEPWKAKGSSTSNPAAFDFAEFKVDSGTSSDAAADDPEENETGKLSKRQKKAKKKQEEKELRQQEDENAVGRDPESVEDFERLLLTKGDTSILWIRYMAFHLKTSDLEKARQVAERAVKHARHPVGFADGKERLNVWVAFLNLECTFGTDASADQVFRRAASHNEAKQESSSDDGSVETVLRVVEGYGISPGQALRGPMSRQDGESIVSYIRTPEVAALWGGTGIKQRKFTKLRSSNAFEDIGVAIHSVRKDAACSKRAGRQGMWDEILFLPEGIACSEPGYVVWGRSLKAVGSRDVADFVDWENHYIHHEQSMEVERREVPLNEMTGSTGSDGQHVAIPAASAHKTVKGKLPNPPLPVSCAMCTNFSCLGTNAYVTVKTCEVKLDAMQTMTLVDEFKQVEDYVVSQNVEGNSEPTLAPKELHEISNDVLQEVMVHQEAASSVRSSPGSGFRGDPGQEEIGKDGVSFNGLGGSTKTLGDKRMVFCVSCDNKAREFLNSVSELADSLIGLCETCTLSGLALSKRRRRRCEGTADTSGERADTDINAHGRYIFGCLIKHQESTHPDEAWLDVRSELFAQDLEIQRMRRQLEEATQREQALREQVSKDAYDKWVVASPIERLTVEPDERPELTEGKWGRVNARACAMLLDALDPTVKSDIIARKANQAASQILFRLYTTYQPGGTGERNLVLSNLQNPHVVQDAVAGVSALRAWGRWYQRCIDFGMSLPDPMVLVGGLTSMTKPVISKEPEVSWRTEMVKSALQLHGRPSEEAVKSYHKHLLAEFETLAGAQVAKKGGSSNLALKAADASGDKGGKASGAKGGGKGGGNGNACKYFLSPKGCKFGSKCKYPHSMNELSKAERFKKCLNCGSEEHRAKDCKAGKAEPKTQEQKPSVQAASTSTPTVHATPVLSMETFMQQAVQALRQLEAHPSRNDATPSSQQPHPQPEGVSTASQPSSTPNPSVKRLTIRSVMPSSCFPVPSSSPADEPPVEPSPVASQPPLIGYALLDSGATHPMRQASSEEEWIEADEVQVSLAGDQTTVMRLTRAGTLLLPPGRDGLVQPIVPMGAIIEQLGYKLVWSAGSCKLYPPDGKSLRLRVKNGCPELVESQALTLISRLEEHKLQKVEELRRRTEEGKDRIRQAKIAMERTWWDHLVEHVSSSAPAAGHMAVSTAPFFHDVPDRALSGILPSDDVDSKALWKALEEGMPYLNRRRRKALHRASNWVVHLFAGPGSHKAFKRLESQDTVVVELDICRSRSQDLYHDPLWRLLVKVAKLGRVAAVIGGPPSRTWSVKAHRADGPHPLRSSTEPFGLSTLTSDERDLVDRHTGLCARMMWLHALSTAGRRVHHNPSDGTSMVAFMLEQPQSVEQHVVPDDCAVSSAPSFWNTTLWQAYADEAGLFEVCFRQGPLGHAGEKPTTVGTNLPDLRDLQGLQGEASQGCCSADSRVSPVWAPGFVQAIVYALQRWPCYRLMKFTQADWEQHVANNHVPYRRDCAVCVHGAGNGRRHKGVVHPDVYCMSADIAGPIRVKGKDPESRNHRPATFKYFLAVSYRFPRLKGVKEESDPTKTDGFDDAALLPGGTDDLADEALPLAEGAPSEHYEESLYEPSLTSEEAGEEGVEGPREFAAKVVEEHPWESDRCELQRPPDMARLVFAVPLHTNKGDDILNALQQVYISLRSLNLPVLRFHTDRSREFFNRKTRAWFHERGVRTTTTEGDVPQQNGSAENTVRWLKARARTLLTSGEVDSSLWPCAIMTAAAQQRAQQLGMKSKLAIHFGGKCSVKRKFFSKKGDLEDRWVEGKYMGLSPSVNDGHIVLRSDGVGNGFVQTLHVRTRLVSPDPPPLQFVGDSLEEEHSAPPRRVRGKRSSGERPDHVVAPLPPPAEAPHPEGFVSLVEEESARVARLSLQDLEVFAKELIEEDWDLDGALWVLAEVCRAAPELQHKAGLYRHGGRVGVLGSTADKPWLTELMIRVLSSVAPTAEYTSLWLSNSTAQPVHTDHHNLQGSTNVVLPLKLPPNGGDLWIELKSGDLVSGSVEERVDGKG</sequence>
<feature type="compositionally biased region" description="Basic and acidic residues" evidence="3">
    <location>
        <begin position="2710"/>
        <end position="2723"/>
    </location>
</feature>
<dbReference type="Gene3D" id="2.40.50.140">
    <property type="entry name" value="Nucleic acid-binding proteins"/>
    <property type="match status" value="4"/>
</dbReference>
<dbReference type="InterPro" id="IPR011990">
    <property type="entry name" value="TPR-like_helical_dom_sf"/>
</dbReference>
<feature type="region of interest" description="Disordered" evidence="3">
    <location>
        <begin position="3393"/>
        <end position="3456"/>
    </location>
</feature>
<dbReference type="Pfam" id="PF23459">
    <property type="entry name" value="S1_RRP5"/>
    <property type="match status" value="1"/>
</dbReference>
<dbReference type="InterPro" id="IPR036397">
    <property type="entry name" value="RNaseH_sf"/>
</dbReference>
<dbReference type="InterPro" id="IPR000571">
    <property type="entry name" value="Znf_CCCH"/>
</dbReference>
<keyword evidence="1" id="KW-0863">Zinc-finger</keyword>
<feature type="zinc finger region" description="C3H1-type" evidence="1">
    <location>
        <begin position="2665"/>
        <end position="2688"/>
    </location>
</feature>
<comment type="caution">
    <text evidence="7">The sequence shown here is derived from an EMBL/GenBank/DDBJ whole genome shotgun (WGS) entry which is preliminary data.</text>
</comment>
<evidence type="ECO:0000256" key="1">
    <source>
        <dbReference type="PROSITE-ProRule" id="PRU00723"/>
    </source>
</evidence>
<reference evidence="7 8" key="1">
    <citation type="submission" date="2016-02" db="EMBL/GenBank/DDBJ databases">
        <title>Genome analysis of coral dinoflagellate symbionts highlights evolutionary adaptations to a symbiotic lifestyle.</title>
        <authorList>
            <person name="Aranda M."/>
            <person name="Li Y."/>
            <person name="Liew Y.J."/>
            <person name="Baumgarten S."/>
            <person name="Simakov O."/>
            <person name="Wilson M."/>
            <person name="Piel J."/>
            <person name="Ashoor H."/>
            <person name="Bougouffa S."/>
            <person name="Bajic V.B."/>
            <person name="Ryu T."/>
            <person name="Ravasi T."/>
            <person name="Bayer T."/>
            <person name="Micklem G."/>
            <person name="Kim H."/>
            <person name="Bhak J."/>
            <person name="Lajeunesse T.C."/>
            <person name="Voolstra C.R."/>
        </authorList>
    </citation>
    <scope>NUCLEOTIDE SEQUENCE [LARGE SCALE GENOMIC DNA]</scope>
    <source>
        <strain evidence="7 8">CCMP2467</strain>
    </source>
</reference>
<dbReference type="GO" id="GO:0008270">
    <property type="term" value="F:zinc ion binding"/>
    <property type="evidence" value="ECO:0007669"/>
    <property type="project" value="UniProtKB-KW"/>
</dbReference>
<dbReference type="PROSITE" id="PS50158">
    <property type="entry name" value="ZF_CCHC"/>
    <property type="match status" value="1"/>
</dbReference>
<dbReference type="Proteomes" id="UP000186817">
    <property type="component" value="Unassembled WGS sequence"/>
</dbReference>
<feature type="domain" description="S1 motif" evidence="5">
    <location>
        <begin position="964"/>
        <end position="1037"/>
    </location>
</feature>
<feature type="domain" description="C3H1-type" evidence="4">
    <location>
        <begin position="2665"/>
        <end position="2688"/>
    </location>
</feature>
<dbReference type="InterPro" id="IPR003029">
    <property type="entry name" value="S1_domain"/>
</dbReference>
<feature type="domain" description="S1 motif" evidence="5">
    <location>
        <begin position="1055"/>
        <end position="1124"/>
    </location>
</feature>